<feature type="compositionally biased region" description="Basic and acidic residues" evidence="1">
    <location>
        <begin position="434"/>
        <end position="446"/>
    </location>
</feature>
<dbReference type="GeneID" id="89992460"/>
<feature type="compositionally biased region" description="Low complexity" evidence="1">
    <location>
        <begin position="195"/>
        <end position="210"/>
    </location>
</feature>
<feature type="compositionally biased region" description="Basic and acidic residues" evidence="1">
    <location>
        <begin position="641"/>
        <end position="653"/>
    </location>
</feature>
<feature type="region of interest" description="Disordered" evidence="1">
    <location>
        <begin position="1"/>
        <end position="472"/>
    </location>
</feature>
<evidence type="ECO:0000313" key="2">
    <source>
        <dbReference type="EMBL" id="WVO24326.1"/>
    </source>
</evidence>
<feature type="compositionally biased region" description="Low complexity" evidence="1">
    <location>
        <begin position="571"/>
        <end position="580"/>
    </location>
</feature>
<feature type="compositionally biased region" description="Polar residues" evidence="1">
    <location>
        <begin position="291"/>
        <end position="316"/>
    </location>
</feature>
<feature type="compositionally biased region" description="Polar residues" evidence="1">
    <location>
        <begin position="1"/>
        <end position="11"/>
    </location>
</feature>
<evidence type="ECO:0000256" key="1">
    <source>
        <dbReference type="SAM" id="MobiDB-lite"/>
    </source>
</evidence>
<dbReference type="EMBL" id="CP143815">
    <property type="protein sequence ID" value="WVO24326.1"/>
    <property type="molecule type" value="Genomic_DNA"/>
</dbReference>
<feature type="region of interest" description="Disordered" evidence="1">
    <location>
        <begin position="550"/>
        <end position="580"/>
    </location>
</feature>
<organism evidence="2 3">
    <name type="scientific">Cryptococcus decagattii</name>
    <dbReference type="NCBI Taxonomy" id="1859122"/>
    <lineage>
        <taxon>Eukaryota</taxon>
        <taxon>Fungi</taxon>
        <taxon>Dikarya</taxon>
        <taxon>Basidiomycota</taxon>
        <taxon>Agaricomycotina</taxon>
        <taxon>Tremellomycetes</taxon>
        <taxon>Tremellales</taxon>
        <taxon>Cryptococcaceae</taxon>
        <taxon>Cryptococcus</taxon>
        <taxon>Cryptococcus gattii species complex</taxon>
    </lineage>
</organism>
<feature type="compositionally biased region" description="Basic and acidic residues" evidence="1">
    <location>
        <begin position="212"/>
        <end position="235"/>
    </location>
</feature>
<dbReference type="RefSeq" id="XP_064723565.1">
    <property type="nucleotide sequence ID" value="XM_064867493.1"/>
</dbReference>
<feature type="region of interest" description="Disordered" evidence="1">
    <location>
        <begin position="631"/>
        <end position="653"/>
    </location>
</feature>
<feature type="compositionally biased region" description="Low complexity" evidence="1">
    <location>
        <begin position="128"/>
        <end position="152"/>
    </location>
</feature>
<keyword evidence="3" id="KW-1185">Reference proteome</keyword>
<sequence length="683" mass="74246">MTLLSKPSRSYANVEHDAEGLSAVGNGPYSSTQQGKKLSKKGDGFKTYRPPISETHLRRSLGYDPHPTSHFAPLPSAFQSHRVKKEQALAGQRAEADHLLQPGYRSHHPSEGADSSAPPRCTAGGLSGLRSSPSTSSFNGPAAAGSGRRAAGVYMDSNGKLHDTEYDPFAGVKDMTRAKSNRRSAFGSDRHRRAGSSSSSSSDSDQASYRRPSHDIREEDEVRRKLQIERQRMDDVSSYVARRKSLLSEREGSGRVSPSIRSSEDGIPTGGSIVTGRTKSQQGYYCPSPLSPSFATQGASFANGYPSRTPTISTFPASAGDGTPPEKSTEMTRVKSPPPPPKYEPPVLVEKPKPKSKVEVKDGTTKIIGFDGPVRPVSPNPPTEQFSNFRVRSPSPSSSSHHLTQPGAPASTGGGLSAASRSSADLTRQVRSPRPIERRHQVREDIYPETPAQTKRRQEREQRRLVSGHGPHAAAHTLPHLANHNNALAVDNCPLAESGRSRILPEIEIVEDDDPRIIFPKEGKTTRVQKTHDHVIKGPFSHALHARKGSHASSTALNTFNGASNGGPSSGIGHSSSIHDFSSLTRPKSLTGSKPGSSFIDDGGGYLPSRWASGDKSLRVTEDEREKYRPREWGGKYGDLGGREHEWRPTPKDQMKRNLKDIATSARFSLYRTKKKLLRKADL</sequence>
<feature type="compositionally biased region" description="Polar residues" evidence="1">
    <location>
        <begin position="551"/>
        <end position="563"/>
    </location>
</feature>
<protein>
    <submittedName>
        <fullName evidence="2">Uncharacterized protein</fullName>
    </submittedName>
</protein>
<proteinExistence type="predicted"/>
<name>A0ABZ2B0K0_9TREE</name>
<feature type="compositionally biased region" description="Low complexity" evidence="1">
    <location>
        <begin position="407"/>
        <end position="424"/>
    </location>
</feature>
<reference evidence="2 3" key="1">
    <citation type="submission" date="2024-01" db="EMBL/GenBank/DDBJ databases">
        <title>Comparative genomics of Cryptococcus and Kwoniella reveals pathogenesis evolution and contrasting modes of karyotype evolution via chromosome fusion or intercentromeric recombination.</title>
        <authorList>
            <person name="Coelho M.A."/>
            <person name="David-Palma M."/>
            <person name="Shea T."/>
            <person name="Bowers K."/>
            <person name="McGinley-Smith S."/>
            <person name="Mohammad A.W."/>
            <person name="Gnirke A."/>
            <person name="Yurkov A.M."/>
            <person name="Nowrousian M."/>
            <person name="Sun S."/>
            <person name="Cuomo C.A."/>
            <person name="Heitman J."/>
        </authorList>
    </citation>
    <scope>NUCLEOTIDE SEQUENCE [LARGE SCALE GENOMIC DNA]</scope>
    <source>
        <strain evidence="2 3">7685027</strain>
    </source>
</reference>
<dbReference type="Proteomes" id="UP001432216">
    <property type="component" value="Chromosome 10"/>
</dbReference>
<feature type="compositionally biased region" description="Basic and acidic residues" evidence="1">
    <location>
        <begin position="350"/>
        <end position="364"/>
    </location>
</feature>
<evidence type="ECO:0000313" key="3">
    <source>
        <dbReference type="Proteomes" id="UP001432216"/>
    </source>
</evidence>
<accession>A0ABZ2B0K0</accession>
<gene>
    <name evidence="2" type="ORF">IAS62_005690</name>
</gene>